<dbReference type="InterPro" id="IPR040915">
    <property type="entry name" value="GK1464-like_dom"/>
</dbReference>
<accession>A0A920BTD2</accession>
<gene>
    <name evidence="2" type="ORF">J27TS8_18710</name>
</gene>
<dbReference type="InterPro" id="IPR028990">
    <property type="entry name" value="GK1464-like"/>
</dbReference>
<reference evidence="2" key="1">
    <citation type="submission" date="2021-03" db="EMBL/GenBank/DDBJ databases">
        <title>Antimicrobial resistance genes in bacteria isolated from Japanese honey, and their potential for conferring macrolide and lincosamide resistance in the American foulbrood pathogen Paenibacillus larvae.</title>
        <authorList>
            <person name="Okamoto M."/>
            <person name="Kumagai M."/>
            <person name="Kanamori H."/>
            <person name="Takamatsu D."/>
        </authorList>
    </citation>
    <scope>NUCLEOTIDE SEQUENCE</scope>
    <source>
        <strain evidence="2">J27TS8</strain>
    </source>
</reference>
<dbReference type="Proteomes" id="UP000682111">
    <property type="component" value="Unassembled WGS sequence"/>
</dbReference>
<evidence type="ECO:0000259" key="1">
    <source>
        <dbReference type="Pfam" id="PF18681"/>
    </source>
</evidence>
<evidence type="ECO:0000313" key="2">
    <source>
        <dbReference type="EMBL" id="GIN61878.1"/>
    </source>
</evidence>
<name>A0A920BTD2_9BACI</name>
<feature type="domain" description="GK1464-like" evidence="1">
    <location>
        <begin position="3"/>
        <end position="100"/>
    </location>
</feature>
<dbReference type="AlphaFoldDB" id="A0A920BTD2"/>
<keyword evidence="3" id="KW-1185">Reference proteome</keyword>
<dbReference type="OrthoDB" id="2968163at2"/>
<comment type="caution">
    <text evidence="2">The sequence shown here is derived from an EMBL/GenBank/DDBJ whole genome shotgun (WGS) entry which is preliminary data.</text>
</comment>
<dbReference type="EMBL" id="BORC01000002">
    <property type="protein sequence ID" value="GIN61878.1"/>
    <property type="molecule type" value="Genomic_DNA"/>
</dbReference>
<sequence>MEYLSRTQIINELQKPFQTYLEQYEIDEIGIYEEAGQEGIYHMGYTVTKDGKTYHIHTSFQKNKDEFLAPLDDLWTLETDEPTEDDRTGYRDLVSVFRKI</sequence>
<dbReference type="Gene3D" id="3.30.70.1480">
    <property type="entry name" value="GK1464-like"/>
    <property type="match status" value="1"/>
</dbReference>
<protein>
    <recommendedName>
        <fullName evidence="1">GK1464-like domain-containing protein</fullName>
    </recommendedName>
</protein>
<organism evidence="2 3">
    <name type="scientific">Robertmurraya siralis</name>
    <dbReference type="NCBI Taxonomy" id="77777"/>
    <lineage>
        <taxon>Bacteria</taxon>
        <taxon>Bacillati</taxon>
        <taxon>Bacillota</taxon>
        <taxon>Bacilli</taxon>
        <taxon>Bacillales</taxon>
        <taxon>Bacillaceae</taxon>
        <taxon>Robertmurraya</taxon>
    </lineage>
</organism>
<dbReference type="SUPFAM" id="SSF143579">
    <property type="entry name" value="GK1464-like"/>
    <property type="match status" value="1"/>
</dbReference>
<evidence type="ECO:0000313" key="3">
    <source>
        <dbReference type="Proteomes" id="UP000682111"/>
    </source>
</evidence>
<dbReference type="Pfam" id="PF18681">
    <property type="entry name" value="DUF5634"/>
    <property type="match status" value="1"/>
</dbReference>
<proteinExistence type="predicted"/>
<dbReference type="RefSeq" id="WP_095313281.1">
    <property type="nucleotide sequence ID" value="NZ_BORC01000002.1"/>
</dbReference>